<dbReference type="EMBL" id="QUAJ01000003">
    <property type="protein sequence ID" value="REI42753.1"/>
    <property type="molecule type" value="Genomic_DNA"/>
</dbReference>
<proteinExistence type="predicted"/>
<accession>A0ABX9KJY6</accession>
<protein>
    <recommendedName>
        <fullName evidence="3">Adhesin domain-containing protein</fullName>
    </recommendedName>
</protein>
<evidence type="ECO:0000313" key="2">
    <source>
        <dbReference type="Proteomes" id="UP000263486"/>
    </source>
</evidence>
<dbReference type="RefSeq" id="WP_114641376.1">
    <property type="nucleotide sequence ID" value="NZ_JAACIO010000003.1"/>
</dbReference>
<sequence>MKNSIFFFFFLILINITAFSNGTIPSKGIKIIEIKGQYIDLTISPYGGENIVLNQLSDKKNPIIKNNITKDSLQYNLNNDKKNSFFKTKVKFDLLIPQNTNFKYLIKTTNSSISVHGINGKLSIDNSRGEVAIDNLVGDLDLLNSNKDITLSNIVGDISVKSWFSRVTTKNTLGTLNIRTTNKKIKIKNAEKIGEISTSNAPISAEFRSITSDSKIVTSNQSLTIKIPKKHNFNFSIFGDLIHVKNEFAKLKTNKFLILGTSNGTINIEKE</sequence>
<gene>
    <name evidence="1" type="ORF">DYH56_03015</name>
</gene>
<evidence type="ECO:0008006" key="3">
    <source>
        <dbReference type="Google" id="ProtNLM"/>
    </source>
</evidence>
<organism evidence="1 2">
    <name type="scientific">Psychrilyobacter piezotolerans</name>
    <dbReference type="NCBI Taxonomy" id="2293438"/>
    <lineage>
        <taxon>Bacteria</taxon>
        <taxon>Fusobacteriati</taxon>
        <taxon>Fusobacteriota</taxon>
        <taxon>Fusobacteriia</taxon>
        <taxon>Fusobacteriales</taxon>
        <taxon>Fusobacteriaceae</taxon>
        <taxon>Psychrilyobacter</taxon>
    </lineage>
</organism>
<keyword evidence="2" id="KW-1185">Reference proteome</keyword>
<name>A0ABX9KJY6_9FUSO</name>
<dbReference type="Proteomes" id="UP000263486">
    <property type="component" value="Unassembled WGS sequence"/>
</dbReference>
<comment type="caution">
    <text evidence="1">The sequence shown here is derived from an EMBL/GenBank/DDBJ whole genome shotgun (WGS) entry which is preliminary data.</text>
</comment>
<reference evidence="1 2" key="1">
    <citation type="submission" date="2018-08" db="EMBL/GenBank/DDBJ databases">
        <title>Draft genome sequence of Psychrilyobacter sp. strain SD5 isolated from Black Sea water.</title>
        <authorList>
            <person name="Yadav S."/>
            <person name="Villanueva L."/>
            <person name="Damste J.S.S."/>
        </authorList>
    </citation>
    <scope>NUCLEOTIDE SEQUENCE [LARGE SCALE GENOMIC DNA]</scope>
    <source>
        <strain evidence="1 2">SD5</strain>
    </source>
</reference>
<evidence type="ECO:0000313" key="1">
    <source>
        <dbReference type="EMBL" id="REI42753.1"/>
    </source>
</evidence>